<evidence type="ECO:0000259" key="3">
    <source>
        <dbReference type="PROSITE" id="PS50977"/>
    </source>
</evidence>
<organism evidence="4 5">
    <name type="scientific">Nocardia vinacea</name>
    <dbReference type="NCBI Taxonomy" id="96468"/>
    <lineage>
        <taxon>Bacteria</taxon>
        <taxon>Bacillati</taxon>
        <taxon>Actinomycetota</taxon>
        <taxon>Actinomycetes</taxon>
        <taxon>Mycobacteriales</taxon>
        <taxon>Nocardiaceae</taxon>
        <taxon>Nocardia</taxon>
    </lineage>
</organism>
<evidence type="ECO:0000256" key="1">
    <source>
        <dbReference type="ARBA" id="ARBA00023125"/>
    </source>
</evidence>
<evidence type="ECO:0000256" key="2">
    <source>
        <dbReference type="PROSITE-ProRule" id="PRU00335"/>
    </source>
</evidence>
<reference evidence="4" key="1">
    <citation type="submission" date="2022-10" db="EMBL/GenBank/DDBJ databases">
        <title>The complete genomes of actinobacterial strains from the NBC collection.</title>
        <authorList>
            <person name="Joergensen T.S."/>
            <person name="Alvarez Arevalo M."/>
            <person name="Sterndorff E.B."/>
            <person name="Faurdal D."/>
            <person name="Vuksanovic O."/>
            <person name="Mourched A.-S."/>
            <person name="Charusanti P."/>
            <person name="Shaw S."/>
            <person name="Blin K."/>
            <person name="Weber T."/>
        </authorList>
    </citation>
    <scope>NUCLEOTIDE SEQUENCE</scope>
    <source>
        <strain evidence="4">NBC_01482</strain>
    </source>
</reference>
<dbReference type="InterPro" id="IPR001647">
    <property type="entry name" value="HTH_TetR"/>
</dbReference>
<dbReference type="RefSeq" id="WP_329411494.1">
    <property type="nucleotide sequence ID" value="NZ_CP109441.1"/>
</dbReference>
<dbReference type="InterPro" id="IPR009057">
    <property type="entry name" value="Homeodomain-like_sf"/>
</dbReference>
<feature type="domain" description="HTH tetR-type" evidence="3">
    <location>
        <begin position="33"/>
        <end position="93"/>
    </location>
</feature>
<dbReference type="SUPFAM" id="SSF46689">
    <property type="entry name" value="Homeodomain-like"/>
    <property type="match status" value="1"/>
</dbReference>
<evidence type="ECO:0000313" key="5">
    <source>
        <dbReference type="Proteomes" id="UP001432062"/>
    </source>
</evidence>
<accession>A0ABZ1YWP5</accession>
<keyword evidence="5" id="KW-1185">Reference proteome</keyword>
<proteinExistence type="predicted"/>
<name>A0ABZ1YWP5_9NOCA</name>
<protein>
    <submittedName>
        <fullName evidence="4">TetR/AcrR family transcriptional regulator</fullName>
    </submittedName>
</protein>
<dbReference type="Pfam" id="PF00440">
    <property type="entry name" value="TetR_N"/>
    <property type="match status" value="1"/>
</dbReference>
<dbReference type="PROSITE" id="PS50977">
    <property type="entry name" value="HTH_TETR_2"/>
    <property type="match status" value="1"/>
</dbReference>
<dbReference type="Gene3D" id="1.10.357.10">
    <property type="entry name" value="Tetracycline Repressor, domain 2"/>
    <property type="match status" value="1"/>
</dbReference>
<evidence type="ECO:0000313" key="4">
    <source>
        <dbReference type="EMBL" id="WUV47431.1"/>
    </source>
</evidence>
<dbReference type="EMBL" id="CP109441">
    <property type="protein sequence ID" value="WUV47431.1"/>
    <property type="molecule type" value="Genomic_DNA"/>
</dbReference>
<dbReference type="Proteomes" id="UP001432062">
    <property type="component" value="Chromosome"/>
</dbReference>
<sequence>MTSPHVEDDPVGGESLVARAVRRRTGDRYAIARDEVRRLLDAGMELMRADPNGNPRIVEIVRRARVSNDAFYRAFRSKDDLMAAIADDGARRLLGHIRRRCARHTDPVDQIRACVQVVFKQAADPEVAATTRAVLRNTSRDGRSAFGGVELRRRIAELLAVPLGAGGSPDPDRDALVAACAIFAVMEQFLWTERVPTAADVEHLVAWIVPPKPGVTDAV</sequence>
<gene>
    <name evidence="4" type="ORF">OG563_04100</name>
</gene>
<feature type="DNA-binding region" description="H-T-H motif" evidence="2">
    <location>
        <begin position="56"/>
        <end position="75"/>
    </location>
</feature>
<keyword evidence="1 2" id="KW-0238">DNA-binding</keyword>